<evidence type="ECO:0000256" key="1">
    <source>
        <dbReference type="ARBA" id="ARBA00004123"/>
    </source>
</evidence>
<evidence type="ECO:0000313" key="8">
    <source>
        <dbReference type="EMBL" id="GMH14288.1"/>
    </source>
</evidence>
<dbReference type="EMBL" id="BSYO01000013">
    <property type="protein sequence ID" value="GMH14288.1"/>
    <property type="molecule type" value="Genomic_DNA"/>
</dbReference>
<dbReference type="AlphaFoldDB" id="A0AAD3SN01"/>
<dbReference type="Pfam" id="PF01429">
    <property type="entry name" value="MBD"/>
    <property type="match status" value="1"/>
</dbReference>
<feature type="domain" description="MBD" evidence="7">
    <location>
        <begin position="14"/>
        <end position="83"/>
    </location>
</feature>
<feature type="compositionally biased region" description="Polar residues" evidence="6">
    <location>
        <begin position="250"/>
        <end position="271"/>
    </location>
</feature>
<feature type="compositionally biased region" description="Basic and acidic residues" evidence="6">
    <location>
        <begin position="272"/>
        <end position="287"/>
    </location>
</feature>
<dbReference type="InterPro" id="IPR016177">
    <property type="entry name" value="DNA-bd_dom_sf"/>
</dbReference>
<evidence type="ECO:0000256" key="4">
    <source>
        <dbReference type="ARBA" id="ARBA00023163"/>
    </source>
</evidence>
<evidence type="ECO:0000256" key="6">
    <source>
        <dbReference type="SAM" id="MobiDB-lite"/>
    </source>
</evidence>
<feature type="region of interest" description="Disordered" evidence="6">
    <location>
        <begin position="64"/>
        <end position="178"/>
    </location>
</feature>
<keyword evidence="5" id="KW-0539">Nucleus</keyword>
<dbReference type="Proteomes" id="UP001279734">
    <property type="component" value="Unassembled WGS sequence"/>
</dbReference>
<evidence type="ECO:0000313" key="9">
    <source>
        <dbReference type="Proteomes" id="UP001279734"/>
    </source>
</evidence>
<dbReference type="SUPFAM" id="SSF54171">
    <property type="entry name" value="DNA-binding domain"/>
    <property type="match status" value="1"/>
</dbReference>
<protein>
    <recommendedName>
        <fullName evidence="7">MBD domain-containing protein</fullName>
    </recommendedName>
</protein>
<evidence type="ECO:0000256" key="2">
    <source>
        <dbReference type="ARBA" id="ARBA00023015"/>
    </source>
</evidence>
<proteinExistence type="predicted"/>
<comment type="caution">
    <text evidence="8">The sequence shown here is derived from an EMBL/GenBank/DDBJ whole genome shotgun (WGS) entry which is preliminary data.</text>
</comment>
<feature type="region of interest" description="Disordered" evidence="6">
    <location>
        <begin position="1"/>
        <end position="21"/>
    </location>
</feature>
<dbReference type="Gene3D" id="3.30.890.10">
    <property type="entry name" value="Methyl-cpg-binding Protein 2, Chain A"/>
    <property type="match status" value="1"/>
</dbReference>
<dbReference type="InterPro" id="IPR001739">
    <property type="entry name" value="Methyl_CpG_DNA-bd"/>
</dbReference>
<gene>
    <name evidence="8" type="ORF">Nepgr_016129</name>
</gene>
<evidence type="ECO:0000256" key="3">
    <source>
        <dbReference type="ARBA" id="ARBA00023125"/>
    </source>
</evidence>
<feature type="region of interest" description="Disordered" evidence="6">
    <location>
        <begin position="243"/>
        <end position="287"/>
    </location>
</feature>
<organism evidence="8 9">
    <name type="scientific">Nepenthes gracilis</name>
    <name type="common">Slender pitcher plant</name>
    <dbReference type="NCBI Taxonomy" id="150966"/>
    <lineage>
        <taxon>Eukaryota</taxon>
        <taxon>Viridiplantae</taxon>
        <taxon>Streptophyta</taxon>
        <taxon>Embryophyta</taxon>
        <taxon>Tracheophyta</taxon>
        <taxon>Spermatophyta</taxon>
        <taxon>Magnoliopsida</taxon>
        <taxon>eudicotyledons</taxon>
        <taxon>Gunneridae</taxon>
        <taxon>Pentapetalae</taxon>
        <taxon>Caryophyllales</taxon>
        <taxon>Nepenthaceae</taxon>
        <taxon>Nepenthes</taxon>
    </lineage>
</organism>
<keyword evidence="3" id="KW-0238">DNA-binding</keyword>
<dbReference type="GO" id="GO:0003677">
    <property type="term" value="F:DNA binding"/>
    <property type="evidence" value="ECO:0007669"/>
    <property type="project" value="UniProtKB-KW"/>
</dbReference>
<dbReference type="InterPro" id="IPR039622">
    <property type="entry name" value="MBD10/11"/>
</dbReference>
<keyword evidence="9" id="KW-1185">Reference proteome</keyword>
<dbReference type="PANTHER" id="PTHR33729">
    <property type="entry name" value="METHYL-CPG BINDING DOMAIN CONTAINING PROTEIN, EXPRESSED"/>
    <property type="match status" value="1"/>
</dbReference>
<keyword evidence="2" id="KW-0805">Transcription regulation</keyword>
<evidence type="ECO:0000259" key="7">
    <source>
        <dbReference type="PROSITE" id="PS50982"/>
    </source>
</evidence>
<name>A0AAD3SN01_NEPGR</name>
<comment type="subcellular location">
    <subcellularLocation>
        <location evidence="1">Nucleus</location>
    </subcellularLocation>
</comment>
<dbReference type="PROSITE" id="PS50982">
    <property type="entry name" value="MBD"/>
    <property type="match status" value="1"/>
</dbReference>
<accession>A0AAD3SN01</accession>
<dbReference type="PANTHER" id="PTHR33729:SF12">
    <property type="entry name" value="MBD DOMAIN-CONTAINING PROTEIN"/>
    <property type="match status" value="1"/>
</dbReference>
<feature type="compositionally biased region" description="Basic and acidic residues" evidence="6">
    <location>
        <begin position="83"/>
        <end position="95"/>
    </location>
</feature>
<sequence length="306" mass="33666">MANSADKEMLGEREHQFDSVELPAPSAWKKLLTPKKGGTHRRSIAFIAPTGEEITKRKQLEKYLKSHPGSPAVTEFNWGTGETPRRSARISEKAKSTPPPAESEPPKKRGRKLTSSNVSEEVKAVSEEDNGKKEIELKDETAEINKNEETDEKKEIKMKDAETGMDNDETGNGKANYNERMIENSIDEDEGDAKTENSAAVMEVTGQGEANSTEKTYGGSGDAIAEEIRGREMQKQEQAEKLADAVTVEGTKSSTDETGLPNVTSLATNGEQENRRIIDPYTEDETRKEQAVLTMASRQMGMIGSI</sequence>
<evidence type="ECO:0000256" key="5">
    <source>
        <dbReference type="ARBA" id="ARBA00023242"/>
    </source>
</evidence>
<feature type="compositionally biased region" description="Basic and acidic residues" evidence="6">
    <location>
        <begin position="120"/>
        <end position="162"/>
    </location>
</feature>
<keyword evidence="4" id="KW-0804">Transcription</keyword>
<feature type="compositionally biased region" description="Basic and acidic residues" evidence="6">
    <location>
        <begin position="1"/>
        <end position="18"/>
    </location>
</feature>
<dbReference type="GO" id="GO:0005634">
    <property type="term" value="C:nucleus"/>
    <property type="evidence" value="ECO:0007669"/>
    <property type="project" value="UniProtKB-SubCell"/>
</dbReference>
<reference evidence="8" key="1">
    <citation type="submission" date="2023-05" db="EMBL/GenBank/DDBJ databases">
        <title>Nepenthes gracilis genome sequencing.</title>
        <authorList>
            <person name="Fukushima K."/>
        </authorList>
    </citation>
    <scope>NUCLEOTIDE SEQUENCE</scope>
    <source>
        <strain evidence="8">SING2019-196</strain>
    </source>
</reference>